<proteinExistence type="predicted"/>
<dbReference type="OrthoDB" id="10263222at2759"/>
<gene>
    <name evidence="2" type="ORF">HS088_TW22G01283</name>
</gene>
<dbReference type="GO" id="GO:0004519">
    <property type="term" value="F:endonuclease activity"/>
    <property type="evidence" value="ECO:0007669"/>
    <property type="project" value="InterPro"/>
</dbReference>
<evidence type="ECO:0000256" key="1">
    <source>
        <dbReference type="SAM" id="MobiDB-lite"/>
    </source>
</evidence>
<accession>A0A7J7C150</accession>
<dbReference type="AlphaFoldDB" id="A0A7J7C150"/>
<evidence type="ECO:0000313" key="3">
    <source>
        <dbReference type="Proteomes" id="UP000593562"/>
    </source>
</evidence>
<dbReference type="PANTHER" id="PTHR15002">
    <property type="entry name" value="RIBOSOMAL BIOGENESIS PROTEIN LAS1L"/>
    <property type="match status" value="1"/>
</dbReference>
<name>A0A7J7C150_TRIWF</name>
<dbReference type="GO" id="GO:0090730">
    <property type="term" value="C:Las1 complex"/>
    <property type="evidence" value="ECO:0007669"/>
    <property type="project" value="InterPro"/>
</dbReference>
<evidence type="ECO:0008006" key="4">
    <source>
        <dbReference type="Google" id="ProtNLM"/>
    </source>
</evidence>
<evidence type="ECO:0000313" key="2">
    <source>
        <dbReference type="EMBL" id="KAF5727587.1"/>
    </source>
</evidence>
<dbReference type="FunCoup" id="A0A7J7C150">
    <property type="interactions" value="1167"/>
</dbReference>
<dbReference type="PANTHER" id="PTHR15002:SF0">
    <property type="entry name" value="RIBOSOMAL BIOGENESIS PROTEIN LAS1L"/>
    <property type="match status" value="1"/>
</dbReference>
<organism evidence="2 3">
    <name type="scientific">Tripterygium wilfordii</name>
    <name type="common">Thunder God vine</name>
    <dbReference type="NCBI Taxonomy" id="458696"/>
    <lineage>
        <taxon>Eukaryota</taxon>
        <taxon>Viridiplantae</taxon>
        <taxon>Streptophyta</taxon>
        <taxon>Embryophyta</taxon>
        <taxon>Tracheophyta</taxon>
        <taxon>Spermatophyta</taxon>
        <taxon>Magnoliopsida</taxon>
        <taxon>eudicotyledons</taxon>
        <taxon>Gunneridae</taxon>
        <taxon>Pentapetalae</taxon>
        <taxon>rosids</taxon>
        <taxon>fabids</taxon>
        <taxon>Celastrales</taxon>
        <taxon>Celastraceae</taxon>
        <taxon>Tripterygium</taxon>
    </lineage>
</organism>
<comment type="caution">
    <text evidence="2">The sequence shown here is derived from an EMBL/GenBank/DDBJ whole genome shotgun (WGS) entry which is preliminary data.</text>
</comment>
<dbReference type="Pfam" id="PF04031">
    <property type="entry name" value="Las1"/>
    <property type="match status" value="1"/>
</dbReference>
<dbReference type="EMBL" id="JAAARO010000022">
    <property type="protein sequence ID" value="KAF5727587.1"/>
    <property type="molecule type" value="Genomic_DNA"/>
</dbReference>
<feature type="region of interest" description="Disordered" evidence="1">
    <location>
        <begin position="568"/>
        <end position="602"/>
    </location>
</feature>
<dbReference type="Proteomes" id="UP000593562">
    <property type="component" value="Unassembled WGS sequence"/>
</dbReference>
<sequence>METLLGFESEIVSIDDQQGTTSSSSSHGYKLVPWLNWDEWEYVRDSLFSSSPRKIAGALRRISVWRSRGCLPVVVDVTASIVEIQLKDPSFYSGENKIPSDAIHSEQILAMLYCMAIIRLVNCVVEKKRNKREISIAAAADAIGIPRAVIDVRHEGSHRDLPALPLVRDSSEKALAWLESYYWEPQKKQIPFQKDGTANIRNDIKSKLSELAFLLREKQNSHTGSSSVKRKGSKHQEHLFGRSKFFSLVAGKLHSSRSVGTRKQVKKTLKVLVRLYSLFSSEVVSALLEFLLEAAISSNTTAVPGDSQAGQKMYSLLDDWKLVVMKFASKEPELLLNLLKAVLDMIEAQEVMKYEIGTQSRVKLEPAMDSDQIEQLSSMFSWFMEHLVELKPQCSKDSAAENDFPSLKVNIPKAVLKELLHKCLLVSAYGKHQLMDSALLLAQLIGGSTLLEKLQKLSVVCLFNSDITEASFNLLQDESIRHAAEKLELVKLRRMKSKVKTTDDNMRNSDRWVVAKAWNPCPIGMLPRALGSSGRLPVLNFHSDHEKFGEASKRKGNWVLDRCSGRTETSSDMDLLGNEGSEMSRKRESGTESADIHEKSSLKKMRETVVDCELDGKDFSPLGAGHLMINGVWKNVGQEELIAIQSSVRILV</sequence>
<reference evidence="2 3" key="1">
    <citation type="journal article" date="2020" name="Nat. Commun.">
        <title>Genome of Tripterygium wilfordii and identification of cytochrome P450 involved in triptolide biosynthesis.</title>
        <authorList>
            <person name="Tu L."/>
            <person name="Su P."/>
            <person name="Zhang Z."/>
            <person name="Gao L."/>
            <person name="Wang J."/>
            <person name="Hu T."/>
            <person name="Zhou J."/>
            <person name="Zhang Y."/>
            <person name="Zhao Y."/>
            <person name="Liu Y."/>
            <person name="Song Y."/>
            <person name="Tong Y."/>
            <person name="Lu Y."/>
            <person name="Yang J."/>
            <person name="Xu C."/>
            <person name="Jia M."/>
            <person name="Peters R.J."/>
            <person name="Huang L."/>
            <person name="Gao W."/>
        </authorList>
    </citation>
    <scope>NUCLEOTIDE SEQUENCE [LARGE SCALE GENOMIC DNA]</scope>
    <source>
        <strain evidence="3">cv. XIE 37</strain>
        <tissue evidence="2">Leaf</tissue>
    </source>
</reference>
<keyword evidence="3" id="KW-1185">Reference proteome</keyword>
<dbReference type="GO" id="GO:0000460">
    <property type="term" value="P:maturation of 5.8S rRNA"/>
    <property type="evidence" value="ECO:0007669"/>
    <property type="project" value="TreeGrafter"/>
</dbReference>
<feature type="compositionally biased region" description="Basic and acidic residues" evidence="1">
    <location>
        <begin position="582"/>
        <end position="602"/>
    </location>
</feature>
<dbReference type="GO" id="GO:0030687">
    <property type="term" value="C:preribosome, large subunit precursor"/>
    <property type="evidence" value="ECO:0007669"/>
    <property type="project" value="TreeGrafter"/>
</dbReference>
<protein>
    <recommendedName>
        <fullName evidence="4">Las1-like family protein</fullName>
    </recommendedName>
</protein>
<dbReference type="InParanoid" id="A0A7J7C150"/>
<dbReference type="GO" id="GO:0000470">
    <property type="term" value="P:maturation of LSU-rRNA"/>
    <property type="evidence" value="ECO:0007669"/>
    <property type="project" value="TreeGrafter"/>
</dbReference>
<dbReference type="InterPro" id="IPR007174">
    <property type="entry name" value="Las1"/>
</dbReference>